<keyword evidence="5 14" id="KW-0732">Signal</keyword>
<keyword evidence="11" id="KW-0961">Cell wall biogenesis/degradation</keyword>
<protein>
    <recommendedName>
        <fullName evidence="3">endo-polygalacturonase</fullName>
        <ecNumber evidence="3">3.2.1.15</ecNumber>
    </recommendedName>
</protein>
<evidence type="ECO:0000256" key="11">
    <source>
        <dbReference type="ARBA" id="ARBA00023316"/>
    </source>
</evidence>
<dbReference type="InterPro" id="IPR050434">
    <property type="entry name" value="Glycosyl_hydrlase_28"/>
</dbReference>
<organism evidence="15 16">
    <name type="scientific">Psylliodes chrysocephalus</name>
    <dbReference type="NCBI Taxonomy" id="3402493"/>
    <lineage>
        <taxon>Eukaryota</taxon>
        <taxon>Metazoa</taxon>
        <taxon>Ecdysozoa</taxon>
        <taxon>Arthropoda</taxon>
        <taxon>Hexapoda</taxon>
        <taxon>Insecta</taxon>
        <taxon>Pterygota</taxon>
        <taxon>Neoptera</taxon>
        <taxon>Endopterygota</taxon>
        <taxon>Coleoptera</taxon>
        <taxon>Polyphaga</taxon>
        <taxon>Cucujiformia</taxon>
        <taxon>Chrysomeloidea</taxon>
        <taxon>Chrysomelidae</taxon>
        <taxon>Galerucinae</taxon>
        <taxon>Alticini</taxon>
        <taxon>Psylliodes</taxon>
    </lineage>
</organism>
<evidence type="ECO:0000256" key="13">
    <source>
        <dbReference type="RuleBase" id="RU361169"/>
    </source>
</evidence>
<dbReference type="GO" id="GO:0071555">
    <property type="term" value="P:cell wall organization"/>
    <property type="evidence" value="ECO:0007669"/>
    <property type="project" value="UniProtKB-KW"/>
</dbReference>
<keyword evidence="10 13" id="KW-0326">Glycosidase</keyword>
<evidence type="ECO:0000256" key="10">
    <source>
        <dbReference type="ARBA" id="ARBA00023295"/>
    </source>
</evidence>
<dbReference type="SMART" id="SM00710">
    <property type="entry name" value="PbH1"/>
    <property type="match status" value="5"/>
</dbReference>
<evidence type="ECO:0000256" key="8">
    <source>
        <dbReference type="ARBA" id="ARBA00023157"/>
    </source>
</evidence>
<dbReference type="Proteomes" id="UP001153636">
    <property type="component" value="Chromosome 2"/>
</dbReference>
<evidence type="ECO:0000256" key="7">
    <source>
        <dbReference type="ARBA" id="ARBA00022801"/>
    </source>
</evidence>
<evidence type="ECO:0000256" key="14">
    <source>
        <dbReference type="SAM" id="SignalP"/>
    </source>
</evidence>
<keyword evidence="8" id="KW-1015">Disulfide bond</keyword>
<evidence type="ECO:0000313" key="16">
    <source>
        <dbReference type="Proteomes" id="UP001153636"/>
    </source>
</evidence>
<accession>A0A9P0CUP9</accession>
<feature type="chain" id="PRO_5040253865" description="endo-polygalacturonase" evidence="14">
    <location>
        <begin position="18"/>
        <end position="362"/>
    </location>
</feature>
<evidence type="ECO:0000256" key="6">
    <source>
        <dbReference type="ARBA" id="ARBA00022737"/>
    </source>
</evidence>
<dbReference type="GO" id="GO:0005576">
    <property type="term" value="C:extracellular region"/>
    <property type="evidence" value="ECO:0007669"/>
    <property type="project" value="UniProtKB-SubCell"/>
</dbReference>
<dbReference type="InterPro" id="IPR006626">
    <property type="entry name" value="PbH1"/>
</dbReference>
<feature type="signal peptide" evidence="14">
    <location>
        <begin position="1"/>
        <end position="17"/>
    </location>
</feature>
<dbReference type="AlphaFoldDB" id="A0A9P0CUP9"/>
<evidence type="ECO:0000256" key="3">
    <source>
        <dbReference type="ARBA" id="ARBA00012736"/>
    </source>
</evidence>
<dbReference type="EMBL" id="OV651814">
    <property type="protein sequence ID" value="CAH1106440.1"/>
    <property type="molecule type" value="Genomic_DNA"/>
</dbReference>
<keyword evidence="9" id="KW-0325">Glycoprotein</keyword>
<evidence type="ECO:0000256" key="9">
    <source>
        <dbReference type="ARBA" id="ARBA00023180"/>
    </source>
</evidence>
<evidence type="ECO:0000256" key="5">
    <source>
        <dbReference type="ARBA" id="ARBA00022729"/>
    </source>
</evidence>
<keyword evidence="16" id="KW-1185">Reference proteome</keyword>
<sequence>MILKFTIIIYYILVVSSEHVKQNCMINEFSQVSEVIKNCKNITVSNLKVPAGVTLELDLQNGTSVIFDGTVVFDNTSWVGPLIRFKGDKINVHGTEGSLLDGQGALYWDTVGGMGGLAKPYFFQIETTGGSIFKNITLLNCPHHCVIISSSDLTLTGWNIDVSEGDKGNLGHNTDGFDIIYGENIFIENAIVQNQDDCVAINRGSNMLISNLYCSGGHGISLSVGFSKHSYRHNTVHNVTFIDCTVVRSQNGIHVKTHNDGYLGEIKNVTYKNIKFSDLVNYGVNVQQDYANGTSTGHAENNIPITNLTLSNVTGTMHGSKGMAVRILCGSVGCIDWKWSDIAIKGAKEQSSCNFEPFGFTC</sequence>
<dbReference type="Gene3D" id="2.160.20.10">
    <property type="entry name" value="Single-stranded right-handed beta-helix, Pectin lyase-like"/>
    <property type="match status" value="1"/>
</dbReference>
<comment type="catalytic activity">
    <reaction evidence="12">
        <text>(1,4-alpha-D-galacturonosyl)n+m + H2O = (1,4-alpha-D-galacturonosyl)n + (1,4-alpha-D-galacturonosyl)m.</text>
        <dbReference type="EC" id="3.2.1.15"/>
    </reaction>
</comment>
<gene>
    <name evidence="15" type="ORF">PSYICH_LOCUS6791</name>
</gene>
<dbReference type="InterPro" id="IPR000743">
    <property type="entry name" value="Glyco_hydro_28"/>
</dbReference>
<dbReference type="InterPro" id="IPR012334">
    <property type="entry name" value="Pectin_lyas_fold"/>
</dbReference>
<dbReference type="Pfam" id="PF00295">
    <property type="entry name" value="Glyco_hydro_28"/>
    <property type="match status" value="1"/>
</dbReference>
<dbReference type="GO" id="GO:0045490">
    <property type="term" value="P:pectin catabolic process"/>
    <property type="evidence" value="ECO:0007669"/>
    <property type="project" value="TreeGrafter"/>
</dbReference>
<keyword evidence="4" id="KW-0964">Secreted</keyword>
<evidence type="ECO:0000256" key="12">
    <source>
        <dbReference type="ARBA" id="ARBA00034074"/>
    </source>
</evidence>
<evidence type="ECO:0000256" key="2">
    <source>
        <dbReference type="ARBA" id="ARBA00008834"/>
    </source>
</evidence>
<reference evidence="15" key="1">
    <citation type="submission" date="2022-01" db="EMBL/GenBank/DDBJ databases">
        <authorList>
            <person name="King R."/>
        </authorList>
    </citation>
    <scope>NUCLEOTIDE SEQUENCE</scope>
</reference>
<dbReference type="PANTHER" id="PTHR31884:SF9">
    <property type="entry name" value="ENDOPOLYGALACTURONASE D-RELATED"/>
    <property type="match status" value="1"/>
</dbReference>
<evidence type="ECO:0000256" key="4">
    <source>
        <dbReference type="ARBA" id="ARBA00022525"/>
    </source>
</evidence>
<evidence type="ECO:0000313" key="15">
    <source>
        <dbReference type="EMBL" id="CAH1106440.1"/>
    </source>
</evidence>
<proteinExistence type="inferred from homology"/>
<comment type="subcellular location">
    <subcellularLocation>
        <location evidence="1">Secreted</location>
    </subcellularLocation>
</comment>
<keyword evidence="7 13" id="KW-0378">Hydrolase</keyword>
<dbReference type="PANTHER" id="PTHR31884">
    <property type="entry name" value="POLYGALACTURONASE"/>
    <property type="match status" value="1"/>
</dbReference>
<dbReference type="OrthoDB" id="6727952at2759"/>
<evidence type="ECO:0000256" key="1">
    <source>
        <dbReference type="ARBA" id="ARBA00004613"/>
    </source>
</evidence>
<dbReference type="EC" id="3.2.1.15" evidence="3"/>
<dbReference type="InterPro" id="IPR011050">
    <property type="entry name" value="Pectin_lyase_fold/virulence"/>
</dbReference>
<dbReference type="GO" id="GO:0004650">
    <property type="term" value="F:polygalacturonase activity"/>
    <property type="evidence" value="ECO:0007669"/>
    <property type="project" value="UniProtKB-EC"/>
</dbReference>
<name>A0A9P0CUP9_9CUCU</name>
<keyword evidence="6" id="KW-0677">Repeat</keyword>
<comment type="similarity">
    <text evidence="2 13">Belongs to the glycosyl hydrolase 28 family.</text>
</comment>
<dbReference type="SUPFAM" id="SSF51126">
    <property type="entry name" value="Pectin lyase-like"/>
    <property type="match status" value="1"/>
</dbReference>